<organism evidence="1 2">
    <name type="scientific">Pseudomonas putida</name>
    <name type="common">Arthrobacter siderocapsulatus</name>
    <dbReference type="NCBI Taxonomy" id="303"/>
    <lineage>
        <taxon>Bacteria</taxon>
        <taxon>Pseudomonadati</taxon>
        <taxon>Pseudomonadota</taxon>
        <taxon>Gammaproteobacteria</taxon>
        <taxon>Pseudomonadales</taxon>
        <taxon>Pseudomonadaceae</taxon>
        <taxon>Pseudomonas</taxon>
    </lineage>
</organism>
<accession>A0A8I1JJN8</accession>
<evidence type="ECO:0000313" key="1">
    <source>
        <dbReference type="EMBL" id="MBI6882580.1"/>
    </source>
</evidence>
<reference evidence="1" key="1">
    <citation type="submission" date="2020-12" db="EMBL/GenBank/DDBJ databases">
        <title>Enhanced detection system for hospital associated transmission using whole genome sequencing surveillance.</title>
        <authorList>
            <person name="Harrison L.H."/>
            <person name="Van Tyne D."/>
            <person name="Marsh J.W."/>
            <person name="Griffith M.P."/>
            <person name="Snyder D.J."/>
            <person name="Cooper V.S."/>
            <person name="Mustapha M."/>
        </authorList>
    </citation>
    <scope>NUCLEOTIDE SEQUENCE</scope>
    <source>
        <strain evidence="1">PSB00042</strain>
    </source>
</reference>
<gene>
    <name evidence="1" type="ORF">JEU22_01530</name>
</gene>
<sequence>MKTHLSSLRDHFKDDEQGLAYLEVAPYAVIDCLGRILACDMDDTNLALLEQMQAPEMEPYSRRVIEELDWGYSMNWLISEVSLAIAETHPNTASQLLTRLNFEFLYTDDARMSVHRAYDKILNQDGLKSACFESVIKFLKIDVFNRWDNSSLRNNSPFIYLLGKSYQAINKNDDGSLQSMRSRCIEMGVDHFTKFDNSASLLRNHMIKAIEMAEDHEAGAEVIQDFVSNKIDPAFAFLSACASQAPVFGPALENMLKNIKSLCLCREKLMAAGNCIDSIIFNGKAFEGLLINSFSLDSKKLSKEMEIPDYGVSYPFAWQNEHNVGVHPVVDGLNGISSYLQPADDKNREEALTNLFTCLVSWCGKATFPDDPERPSFGVKSNKHTNKAILDILFTESRCLSALDKADERSASVLYEYIMDNHKALRSLVPSLQKGRYLSNDLGI</sequence>
<protein>
    <submittedName>
        <fullName evidence="1">Uncharacterized protein</fullName>
    </submittedName>
</protein>
<evidence type="ECO:0000313" key="2">
    <source>
        <dbReference type="Proteomes" id="UP000637061"/>
    </source>
</evidence>
<dbReference type="Proteomes" id="UP000637061">
    <property type="component" value="Unassembled WGS sequence"/>
</dbReference>
<comment type="caution">
    <text evidence="1">The sequence shown here is derived from an EMBL/GenBank/DDBJ whole genome shotgun (WGS) entry which is preliminary data.</text>
</comment>
<dbReference type="AlphaFoldDB" id="A0A8I1JJN8"/>
<name>A0A8I1JJN8_PSEPU</name>
<dbReference type="EMBL" id="JAEHTE010000001">
    <property type="protein sequence ID" value="MBI6882580.1"/>
    <property type="molecule type" value="Genomic_DNA"/>
</dbReference>
<proteinExistence type="predicted"/>
<dbReference type="RefSeq" id="WP_198746193.1">
    <property type="nucleotide sequence ID" value="NZ_JAEHTE010000001.1"/>
</dbReference>